<dbReference type="PANTHER" id="PTHR34047">
    <property type="entry name" value="NUCLEAR INTRON MATURASE 1, MITOCHONDRIAL-RELATED"/>
    <property type="match status" value="1"/>
</dbReference>
<dbReference type="InterPro" id="IPR051083">
    <property type="entry name" value="GrpII_Intron_Splice-Mob/Def"/>
</dbReference>
<keyword evidence="6" id="KW-0051">Antiviral defense</keyword>
<dbReference type="Gene3D" id="1.20.120.920">
    <property type="entry name" value="CRISPR-associated endonuclease Cas1, C-terminal domain"/>
    <property type="match status" value="1"/>
</dbReference>
<evidence type="ECO:0000256" key="4">
    <source>
        <dbReference type="ARBA" id="ARBA00022801"/>
    </source>
</evidence>
<dbReference type="PANTHER" id="PTHR34047:SF8">
    <property type="entry name" value="PROTEIN YKFC"/>
    <property type="match status" value="1"/>
</dbReference>
<evidence type="ECO:0000256" key="2">
    <source>
        <dbReference type="ARBA" id="ARBA00022723"/>
    </source>
</evidence>
<comment type="similarity">
    <text evidence="8">Belongs to the bacterial reverse transcriptase family.</text>
</comment>
<dbReference type="GO" id="GO:0043571">
    <property type="term" value="P:maintenance of CRISPR repeat elements"/>
    <property type="evidence" value="ECO:0007669"/>
    <property type="project" value="InterPro"/>
</dbReference>
<comment type="caution">
    <text evidence="10">The sequence shown here is derived from an EMBL/GenBank/DDBJ whole genome shotgun (WGS) entry which is preliminary data.</text>
</comment>
<evidence type="ECO:0000313" key="10">
    <source>
        <dbReference type="EMBL" id="KKO17867.1"/>
    </source>
</evidence>
<dbReference type="GO" id="GO:0046872">
    <property type="term" value="F:metal ion binding"/>
    <property type="evidence" value="ECO:0007669"/>
    <property type="project" value="UniProtKB-KW"/>
</dbReference>
<protein>
    <submittedName>
        <fullName evidence="10">CRISPR-associated protein</fullName>
    </submittedName>
</protein>
<keyword evidence="5" id="KW-0460">Magnesium</keyword>
<dbReference type="GO" id="GO:0016787">
    <property type="term" value="F:hydrolase activity"/>
    <property type="evidence" value="ECO:0007669"/>
    <property type="project" value="UniProtKB-KW"/>
</dbReference>
<evidence type="ECO:0000259" key="9">
    <source>
        <dbReference type="PROSITE" id="PS50878"/>
    </source>
</evidence>
<evidence type="ECO:0000256" key="1">
    <source>
        <dbReference type="ARBA" id="ARBA00022722"/>
    </source>
</evidence>
<dbReference type="Proteomes" id="UP000034954">
    <property type="component" value="Unassembled WGS sequence"/>
</dbReference>
<dbReference type="AlphaFoldDB" id="A0A0M2UPP8"/>
<gene>
    <name evidence="10" type="ORF">BROFUL_03443</name>
</gene>
<name>A0A0M2UPP8_9BACT</name>
<feature type="domain" description="Reverse transcriptase" evidence="9">
    <location>
        <begin position="36"/>
        <end position="267"/>
    </location>
</feature>
<keyword evidence="3" id="KW-0255">Endonuclease</keyword>
<dbReference type="GO" id="GO:0051607">
    <property type="term" value="P:defense response to virus"/>
    <property type="evidence" value="ECO:0007669"/>
    <property type="project" value="UniProtKB-KW"/>
</dbReference>
<keyword evidence="1" id="KW-0540">Nuclease</keyword>
<dbReference type="Pfam" id="PF00078">
    <property type="entry name" value="RVT_1"/>
    <property type="match status" value="1"/>
</dbReference>
<dbReference type="InterPro" id="IPR042206">
    <property type="entry name" value="CRISPR-assoc_Cas1_C"/>
</dbReference>
<dbReference type="GO" id="GO:0004519">
    <property type="term" value="F:endonuclease activity"/>
    <property type="evidence" value="ECO:0007669"/>
    <property type="project" value="UniProtKB-KW"/>
</dbReference>
<keyword evidence="11" id="KW-1185">Reference proteome</keyword>
<dbReference type="InterPro" id="IPR043502">
    <property type="entry name" value="DNA/RNA_pol_sf"/>
</dbReference>
<dbReference type="SUPFAM" id="SSF56672">
    <property type="entry name" value="DNA/RNA polymerases"/>
    <property type="match status" value="1"/>
</dbReference>
<dbReference type="InterPro" id="IPR042211">
    <property type="entry name" value="CRISPR-assoc_Cas1_N"/>
</dbReference>
<accession>A0A0M2UPP8</accession>
<evidence type="ECO:0000256" key="6">
    <source>
        <dbReference type="ARBA" id="ARBA00023118"/>
    </source>
</evidence>
<keyword evidence="7" id="KW-0238">DNA-binding</keyword>
<dbReference type="GO" id="GO:0003677">
    <property type="term" value="F:DNA binding"/>
    <property type="evidence" value="ECO:0007669"/>
    <property type="project" value="UniProtKB-KW"/>
</dbReference>
<dbReference type="CDD" id="cd09634">
    <property type="entry name" value="Cas1_I-II-III"/>
    <property type="match status" value="1"/>
</dbReference>
<dbReference type="EMBL" id="LAQJ01000315">
    <property type="protein sequence ID" value="KKO17867.1"/>
    <property type="molecule type" value="Genomic_DNA"/>
</dbReference>
<keyword evidence="2" id="KW-0479">Metal-binding</keyword>
<evidence type="ECO:0000256" key="8">
    <source>
        <dbReference type="ARBA" id="ARBA00034120"/>
    </source>
</evidence>
<evidence type="ECO:0000313" key="11">
    <source>
        <dbReference type="Proteomes" id="UP000034954"/>
    </source>
</evidence>
<organism evidence="10 11">
    <name type="scientific">Candidatus Brocadia fulgida</name>
    <dbReference type="NCBI Taxonomy" id="380242"/>
    <lineage>
        <taxon>Bacteria</taxon>
        <taxon>Pseudomonadati</taxon>
        <taxon>Planctomycetota</taxon>
        <taxon>Candidatus Brocadiia</taxon>
        <taxon>Candidatus Brocadiales</taxon>
        <taxon>Candidatus Brocadiaceae</taxon>
        <taxon>Candidatus Brocadia</taxon>
    </lineage>
</organism>
<evidence type="ECO:0000256" key="3">
    <source>
        <dbReference type="ARBA" id="ARBA00022759"/>
    </source>
</evidence>
<reference evidence="10 11" key="1">
    <citation type="journal article" date="2013" name="BMC Microbiol.">
        <title>Identification of the type II cytochrome c maturation pathway in anammox bacteria by comparative genomics.</title>
        <authorList>
            <person name="Ferousi C."/>
            <person name="Speth D.R."/>
            <person name="Reimann J."/>
            <person name="Op den Camp H.J."/>
            <person name="Allen J.W."/>
            <person name="Keltjens J.T."/>
            <person name="Jetten M.S."/>
        </authorList>
    </citation>
    <scope>NUCLEOTIDE SEQUENCE [LARGE SCALE GENOMIC DNA]</scope>
    <source>
        <strain evidence="10">RU1</strain>
    </source>
</reference>
<evidence type="ECO:0000256" key="5">
    <source>
        <dbReference type="ARBA" id="ARBA00022842"/>
    </source>
</evidence>
<keyword evidence="4" id="KW-0378">Hydrolase</keyword>
<evidence type="ECO:0000256" key="7">
    <source>
        <dbReference type="ARBA" id="ARBA00023125"/>
    </source>
</evidence>
<dbReference type="Pfam" id="PF01867">
    <property type="entry name" value="Cas_Cas1"/>
    <property type="match status" value="1"/>
</dbReference>
<proteinExistence type="inferred from homology"/>
<dbReference type="InterPro" id="IPR002729">
    <property type="entry name" value="CRISPR-assoc_Cas1"/>
</dbReference>
<dbReference type="InterPro" id="IPR000477">
    <property type="entry name" value="RT_dom"/>
</dbReference>
<dbReference type="NCBIfam" id="TIGR00287">
    <property type="entry name" value="cas1"/>
    <property type="match status" value="1"/>
</dbReference>
<dbReference type="Gene3D" id="3.100.10.20">
    <property type="entry name" value="CRISPR-associated endonuclease Cas1, N-terminal domain"/>
    <property type="match status" value="1"/>
</dbReference>
<sequence length="649" mass="75445">MDAACRRVMKKKARGGLDGVEIDDQHTDADKMVSALIKELRTGAYVPVPYARGAIPKFDEQNQWRKISLPSVRDKVVQQAFVEALGPVFNKTFLDCSYAYREGKGPVKAIKRVEHILHTHHIRWVTTMDIDNFFDTMDHDIFIGEFTKKVAEPEILQLVRLWLKAGCISARGDWIEPYDGIAQGAVVSPLFSNIYLHPLDCFAIGNNCLYVRYSDNLIVLSETKETLYLWYEQLKSFLEDRLRLRLNEDPYPFKDKERGFVFLGIFFQNDVRQISTAKETNICRRINWLTDKTQQKDPEIFLEKFNKCIEGVQRYYSCIEPLRQFEIIDQHILKRVRPLLDHFYERGCFPSRDDLKSYIMKIRFLATKPDDARHAFCRSLTEEVVKKKAKADDKNTEAKTAAEAEKEKDQSGLQKRFTAQKKRYLRKVADHAELIISSPGVFLGKTGERIVLREKRKNIAEYLFSRIKNITVNTAGVSLSSDIIFRCSRSKIPITFYTLRGMPYATLQSPLHSMGSVSVLQIRTYETEKSLVFIKKVLTGKAKNQINLMKFYLRSRKKTQPEFTRITTENILGMKNLLKQMLQLEHGEVFSVVRDRIFSFEGRISALYWECMRLLVAPELGFEKRNRFQAPDLVNNMLNYGYGILYQRV</sequence>
<dbReference type="PROSITE" id="PS50878">
    <property type="entry name" value="RT_POL"/>
    <property type="match status" value="1"/>
</dbReference>
<dbReference type="CDD" id="cd01651">
    <property type="entry name" value="RT_G2_intron"/>
    <property type="match status" value="1"/>
</dbReference>